<accession>A0ABV1F5B3</accession>
<evidence type="ECO:0008006" key="3">
    <source>
        <dbReference type="Google" id="ProtNLM"/>
    </source>
</evidence>
<sequence>MTVYNNVIKYKSNRYSLPLGTYRPRGENTVYIEIQEQELVIRRETQGEVLARHPLCHGKGELIKNRQHTRDRSKGIQAYKETLIRQFKDQEKAERFIYEIGSRYQRYIRDQLQVIQSTINHYRIVVDESLAVCIKDQLWSANDLRDVAQHLTRLKEAKAPNPSSIQGTKNSHINTALKATAATREMDDYIKILGGVLQ</sequence>
<dbReference type="EMBL" id="JBBMFN010000117">
    <property type="protein sequence ID" value="MEQ2468568.1"/>
    <property type="molecule type" value="Genomic_DNA"/>
</dbReference>
<dbReference type="RefSeq" id="WP_231512569.1">
    <property type="nucleotide sequence ID" value="NZ_JBBMFN010000117.1"/>
</dbReference>
<evidence type="ECO:0000313" key="1">
    <source>
        <dbReference type="EMBL" id="MEQ2468568.1"/>
    </source>
</evidence>
<comment type="caution">
    <text evidence="1">The sequence shown here is derived from an EMBL/GenBank/DDBJ whole genome shotgun (WGS) entry which is preliminary data.</text>
</comment>
<name>A0ABV1F5B3_9BACI</name>
<proteinExistence type="predicted"/>
<evidence type="ECO:0000313" key="2">
    <source>
        <dbReference type="Proteomes" id="UP001465426"/>
    </source>
</evidence>
<dbReference type="Proteomes" id="UP001465426">
    <property type="component" value="Unassembled WGS sequence"/>
</dbReference>
<keyword evidence="2" id="KW-1185">Reference proteome</keyword>
<reference evidence="1 2" key="1">
    <citation type="submission" date="2024-03" db="EMBL/GenBank/DDBJ databases">
        <title>Human intestinal bacterial collection.</title>
        <authorList>
            <person name="Pauvert C."/>
            <person name="Hitch T.C.A."/>
            <person name="Clavel T."/>
        </authorList>
    </citation>
    <scope>NUCLEOTIDE SEQUENCE [LARGE SCALE GENOMIC DNA]</scope>
    <source>
        <strain evidence="1 2">CLA-SR-H024</strain>
    </source>
</reference>
<organism evidence="1 2">
    <name type="scientific">Niallia hominis</name>
    <dbReference type="NCBI Taxonomy" id="3133173"/>
    <lineage>
        <taxon>Bacteria</taxon>
        <taxon>Bacillati</taxon>
        <taxon>Bacillota</taxon>
        <taxon>Bacilli</taxon>
        <taxon>Bacillales</taxon>
        <taxon>Bacillaceae</taxon>
        <taxon>Niallia</taxon>
    </lineage>
</organism>
<protein>
    <recommendedName>
        <fullName evidence="3">Transposase</fullName>
    </recommendedName>
</protein>
<gene>
    <name evidence="1" type="ORF">WMO63_23225</name>
</gene>